<name>A0AAV5NYA7_9VIBR</name>
<dbReference type="EMBL" id="BSNX01000073">
    <property type="protein sequence ID" value="GLQ75538.1"/>
    <property type="molecule type" value="Genomic_DNA"/>
</dbReference>
<dbReference type="InterPro" id="IPR029058">
    <property type="entry name" value="AB_hydrolase_fold"/>
</dbReference>
<dbReference type="SUPFAM" id="SSF53474">
    <property type="entry name" value="alpha/beta-Hydrolases"/>
    <property type="match status" value="1"/>
</dbReference>
<evidence type="ECO:0000313" key="2">
    <source>
        <dbReference type="EMBL" id="GLQ75538.1"/>
    </source>
</evidence>
<proteinExistence type="predicted"/>
<accession>A0AAV5NYA7</accession>
<dbReference type="AlphaFoldDB" id="A0AAV5NYA7"/>
<dbReference type="PANTHER" id="PTHR43139">
    <property type="entry name" value="SI:DKEY-122A22.2"/>
    <property type="match status" value="1"/>
</dbReference>
<dbReference type="InterPro" id="IPR000073">
    <property type="entry name" value="AB_hydrolase_1"/>
</dbReference>
<dbReference type="PANTHER" id="PTHR43139:SF52">
    <property type="entry name" value="SI:DKEY-122A22.2"/>
    <property type="match status" value="1"/>
</dbReference>
<gene>
    <name evidence="2" type="ORF">GCM10007932_49000</name>
</gene>
<keyword evidence="3" id="KW-1185">Reference proteome</keyword>
<reference evidence="3" key="1">
    <citation type="journal article" date="2019" name="Int. J. Syst. Evol. Microbiol.">
        <title>The Global Catalogue of Microorganisms (GCM) 10K type strain sequencing project: providing services to taxonomists for standard genome sequencing and annotation.</title>
        <authorList>
            <consortium name="The Broad Institute Genomics Platform"/>
            <consortium name="The Broad Institute Genome Sequencing Center for Infectious Disease"/>
            <person name="Wu L."/>
            <person name="Ma J."/>
        </authorList>
    </citation>
    <scope>NUCLEOTIDE SEQUENCE [LARGE SCALE GENOMIC DNA]</scope>
    <source>
        <strain evidence="3">NBRC 15640</strain>
    </source>
</reference>
<evidence type="ECO:0000313" key="3">
    <source>
        <dbReference type="Proteomes" id="UP001156690"/>
    </source>
</evidence>
<dbReference type="InterPro" id="IPR052370">
    <property type="entry name" value="Meta-cleavage_hydrolase"/>
</dbReference>
<sequence length="268" mass="30312">MKYTTPEFELSYAVKGNQNAQSTLVFLNGIFHGEPSWIKQSRFPFFKKEHKQVFIDYPGCGESRVFAEFSYDQLCDAIAGLLKELQLPNITLVGYSFGGILSLELAKRNPHLISQLVMVNSAIDISMKGKKMMASVKHMLETDVPLATIFQGTYSWFFSDDYLEQLEDFQTLVVQRYVEYNHNRHSVIAFLNAIGDRSNVEPLPLTIPALLVGTEGDFICPPKLQKALIDSNSTFEWACLPLDTHAANIEAHSIVNQTIRAFLESQYD</sequence>
<dbReference type="Proteomes" id="UP001156690">
    <property type="component" value="Unassembled WGS sequence"/>
</dbReference>
<dbReference type="RefSeq" id="WP_126608875.1">
    <property type="nucleotide sequence ID" value="NZ_AP025144.1"/>
</dbReference>
<feature type="domain" description="AB hydrolase-1" evidence="1">
    <location>
        <begin position="24"/>
        <end position="229"/>
    </location>
</feature>
<dbReference type="Gene3D" id="3.40.50.1820">
    <property type="entry name" value="alpha/beta hydrolase"/>
    <property type="match status" value="1"/>
</dbReference>
<comment type="caution">
    <text evidence="2">The sequence shown here is derived from an EMBL/GenBank/DDBJ whole genome shotgun (WGS) entry which is preliminary data.</text>
</comment>
<organism evidence="2 3">
    <name type="scientific">Vibrio penaeicida</name>
    <dbReference type="NCBI Taxonomy" id="104609"/>
    <lineage>
        <taxon>Bacteria</taxon>
        <taxon>Pseudomonadati</taxon>
        <taxon>Pseudomonadota</taxon>
        <taxon>Gammaproteobacteria</taxon>
        <taxon>Vibrionales</taxon>
        <taxon>Vibrionaceae</taxon>
        <taxon>Vibrio</taxon>
    </lineage>
</organism>
<dbReference type="PRINTS" id="PR00111">
    <property type="entry name" value="ABHYDROLASE"/>
</dbReference>
<protein>
    <recommendedName>
        <fullName evidence="1">AB hydrolase-1 domain-containing protein</fullName>
    </recommendedName>
</protein>
<evidence type="ECO:0000259" key="1">
    <source>
        <dbReference type="Pfam" id="PF12697"/>
    </source>
</evidence>
<dbReference type="Pfam" id="PF12697">
    <property type="entry name" value="Abhydrolase_6"/>
    <property type="match status" value="1"/>
</dbReference>